<dbReference type="PROSITE" id="PS51766">
    <property type="entry name" value="DOCKERIN"/>
    <property type="match status" value="1"/>
</dbReference>
<feature type="domain" description="Dockerin" evidence="2">
    <location>
        <begin position="532"/>
        <end position="596"/>
    </location>
</feature>
<keyword evidence="4" id="KW-1185">Reference proteome</keyword>
<comment type="caution">
    <text evidence="3">The sequence shown here is derived from an EMBL/GenBank/DDBJ whole genome shotgun (WGS) entry which is preliminary data.</text>
</comment>
<name>A0ABV5C7V4_9BACL</name>
<sequence>MNRRANLKILLVCVLMLGYMSGFQTWKADRAYAASGKWTTVGRAGFSGGYMNNPKLAVENGTPYVTFQDSTNNGRLNVMKYTNTDGWKSLDDTGLTQQIAYTTPILVRNGVPYIVYPDSAHDGRATVMMYSEGNGWTPVGNPDSLPPMGYSPALAIDQNGTFYIAFTNNFKVFVMKLDQADGNWKFVGSTIYAEDGASDIFLEVDNGIPYLAYQFNFNGYKTVVMKYTETTNWKQLGSENFNNNGNDLPSFAVYNGQPYLAYGDKNHGLKATVITYHEPDGWVPVGNEGFTPGFAHFISLAFDEEGTPFVAFRDNANSAKATVMKYNKDGVWEWVGDAGFSEGLINETSLAIDQGTPYLAYQDSLYGQKITVMKFGKASKVSYDGNGASAGSAPVDSHWYDDQANVTVVGNTGNLERPGYAFAGWNTAADGSGTDYTGGDTFTIGNSNITLYAKWTSSNVVVSYTPGEHGKISAASETVAIGGHPAAVPSVTPDSGYRFTGWSSDGGVTLLKSDRLTTTVITEPVTYTAYFARIVKGDINGEGGVTSADALLLLSYLKDGSGGFGPAELEAADINGDGVLDQNDVRAILAMVTGKG</sequence>
<accession>A0ABV5C7V4</accession>
<dbReference type="PROSITE" id="PS00018">
    <property type="entry name" value="EF_HAND_1"/>
    <property type="match status" value="1"/>
</dbReference>
<dbReference type="SUPFAM" id="SSF75005">
    <property type="entry name" value="Arabinanase/levansucrase/invertase"/>
    <property type="match status" value="1"/>
</dbReference>
<gene>
    <name evidence="3" type="ORF">ACE5LO_24820</name>
</gene>
<dbReference type="InterPro" id="IPR042229">
    <property type="entry name" value="Listeria/Bacterioides_rpt_sf"/>
</dbReference>
<dbReference type="SUPFAM" id="SSF63446">
    <property type="entry name" value="Type I dockerin domain"/>
    <property type="match status" value="1"/>
</dbReference>
<dbReference type="Pfam" id="PF09479">
    <property type="entry name" value="Flg_new"/>
    <property type="match status" value="1"/>
</dbReference>
<reference evidence="3 4" key="1">
    <citation type="submission" date="2024-09" db="EMBL/GenBank/DDBJ databases">
        <title>Paenibacillus zeirhizospherea sp. nov., isolated from surface of the maize (Zea mays) roots in a horticulture field, Hungary.</title>
        <authorList>
            <person name="Marton D."/>
            <person name="Farkas M."/>
            <person name="Bedics A."/>
            <person name="Toth E."/>
            <person name="Tancsics A."/>
            <person name="Boka K."/>
            <person name="Marati G."/>
            <person name="Kriszt B."/>
            <person name="Cserhati M."/>
        </authorList>
    </citation>
    <scope>NUCLEOTIDE SEQUENCE [LARGE SCALE GENOMIC DNA]</scope>
    <source>
        <strain evidence="3 4">JCM 18446</strain>
    </source>
</reference>
<evidence type="ECO:0000313" key="3">
    <source>
        <dbReference type="EMBL" id="MFB5763605.1"/>
    </source>
</evidence>
<proteinExistence type="predicted"/>
<dbReference type="RefSeq" id="WP_375522614.1">
    <property type="nucleotide sequence ID" value="NZ_JBHIRY010000040.1"/>
</dbReference>
<protein>
    <submittedName>
        <fullName evidence="3">InlB B-repeat-containing protein</fullName>
    </submittedName>
</protein>
<dbReference type="CDD" id="cd14256">
    <property type="entry name" value="Dockerin_I"/>
    <property type="match status" value="1"/>
</dbReference>
<dbReference type="InterPro" id="IPR002105">
    <property type="entry name" value="Dockerin_1_rpt"/>
</dbReference>
<dbReference type="Pfam" id="PF00404">
    <property type="entry name" value="Dockerin_1"/>
    <property type="match status" value="1"/>
</dbReference>
<dbReference type="InterPro" id="IPR036439">
    <property type="entry name" value="Dockerin_dom_sf"/>
</dbReference>
<dbReference type="NCBIfam" id="TIGR02543">
    <property type="entry name" value="List_Bact_rpt"/>
    <property type="match status" value="1"/>
</dbReference>
<evidence type="ECO:0000256" key="1">
    <source>
        <dbReference type="ARBA" id="ARBA00004196"/>
    </source>
</evidence>
<comment type="subcellular location">
    <subcellularLocation>
        <location evidence="1">Cell envelope</location>
    </subcellularLocation>
</comment>
<evidence type="ECO:0000313" key="4">
    <source>
        <dbReference type="Proteomes" id="UP001580430"/>
    </source>
</evidence>
<dbReference type="Gene3D" id="1.10.1330.10">
    <property type="entry name" value="Dockerin domain"/>
    <property type="match status" value="1"/>
</dbReference>
<evidence type="ECO:0000259" key="2">
    <source>
        <dbReference type="PROSITE" id="PS51766"/>
    </source>
</evidence>
<dbReference type="Proteomes" id="UP001580430">
    <property type="component" value="Unassembled WGS sequence"/>
</dbReference>
<dbReference type="InterPro" id="IPR013378">
    <property type="entry name" value="InlB-like_B-rpt"/>
</dbReference>
<dbReference type="InterPro" id="IPR016134">
    <property type="entry name" value="Dockerin_dom"/>
</dbReference>
<dbReference type="Pfam" id="PF18998">
    <property type="entry name" value="Flg_new_2"/>
    <property type="match status" value="1"/>
</dbReference>
<dbReference type="InterPro" id="IPR044060">
    <property type="entry name" value="Bacterial_rp_domain"/>
</dbReference>
<dbReference type="InterPro" id="IPR018247">
    <property type="entry name" value="EF_Hand_1_Ca_BS"/>
</dbReference>
<organism evidence="3 4">
    <name type="scientific">Paenibacillus medicaginis</name>
    <dbReference type="NCBI Taxonomy" id="1470560"/>
    <lineage>
        <taxon>Bacteria</taxon>
        <taxon>Bacillati</taxon>
        <taxon>Bacillota</taxon>
        <taxon>Bacilli</taxon>
        <taxon>Bacillales</taxon>
        <taxon>Paenibacillaceae</taxon>
        <taxon>Paenibacillus</taxon>
    </lineage>
</organism>
<dbReference type="InterPro" id="IPR023296">
    <property type="entry name" value="Glyco_hydro_beta-prop_sf"/>
</dbReference>
<dbReference type="EMBL" id="JBHIRY010000040">
    <property type="protein sequence ID" value="MFB5763605.1"/>
    <property type="molecule type" value="Genomic_DNA"/>
</dbReference>
<dbReference type="Gene3D" id="2.60.40.4270">
    <property type="entry name" value="Listeria-Bacteroides repeat domain"/>
    <property type="match status" value="1"/>
</dbReference>